<evidence type="ECO:0000313" key="2">
    <source>
        <dbReference type="EMBL" id="NLV06297.1"/>
    </source>
</evidence>
<evidence type="ECO:0000313" key="3">
    <source>
        <dbReference type="Proteomes" id="UP000037729"/>
    </source>
</evidence>
<dbReference type="RefSeq" id="WP_053969287.1">
    <property type="nucleotide sequence ID" value="NZ_LIUF01000006.1"/>
</dbReference>
<dbReference type="OrthoDB" id="324613at2157"/>
<dbReference type="AlphaFoldDB" id="A0A0M9AJE4"/>
<dbReference type="STRING" id="1705562.AMS69_17240"/>
<organism evidence="1 3">
    <name type="scientific">Haloarcula rubripromontorii</name>
    <dbReference type="NCBI Taxonomy" id="1705562"/>
    <lineage>
        <taxon>Archaea</taxon>
        <taxon>Methanobacteriati</taxon>
        <taxon>Methanobacteriota</taxon>
        <taxon>Stenosarchaea group</taxon>
        <taxon>Halobacteria</taxon>
        <taxon>Halobacteriales</taxon>
        <taxon>Haloarculaceae</taxon>
        <taxon>Haloarcula</taxon>
    </lineage>
</organism>
<name>A0A0M9AJE4_9EURY</name>
<dbReference type="EMBL" id="LIUF01000006">
    <property type="protein sequence ID" value="KOX91851.1"/>
    <property type="molecule type" value="Genomic_DNA"/>
</dbReference>
<dbReference type="InterPro" id="IPR055712">
    <property type="entry name" value="DUF7288"/>
</dbReference>
<reference evidence="2" key="2">
    <citation type="submission" date="2019-12" db="EMBL/GenBank/DDBJ databases">
        <title>The whole-genome sequencing of Haloarcula japonica strain pws8.</title>
        <authorList>
            <person name="Verma D.K."/>
            <person name="Gopal K."/>
            <person name="Prasad E.S."/>
        </authorList>
    </citation>
    <scope>NUCLEOTIDE SEQUENCE</scope>
    <source>
        <strain evidence="2">Pws8</strain>
    </source>
</reference>
<comment type="caution">
    <text evidence="1">The sequence shown here is derived from an EMBL/GenBank/DDBJ whole genome shotgun (WGS) entry which is preliminary data.</text>
</comment>
<proteinExistence type="predicted"/>
<keyword evidence="3" id="KW-1185">Reference proteome</keyword>
<accession>A0A0M9AJE4</accession>
<protein>
    <submittedName>
        <fullName evidence="1">Uncharacterized protein</fullName>
    </submittedName>
</protein>
<dbReference type="EMBL" id="WOWB01000001">
    <property type="protein sequence ID" value="NLV06297.1"/>
    <property type="molecule type" value="Genomic_DNA"/>
</dbReference>
<evidence type="ECO:0000313" key="1">
    <source>
        <dbReference type="EMBL" id="KOX91851.1"/>
    </source>
</evidence>
<dbReference type="Pfam" id="PF23959">
    <property type="entry name" value="DUF7288"/>
    <property type="match status" value="1"/>
</dbReference>
<dbReference type="PATRIC" id="fig|1705562.3.peg.3841"/>
<reference evidence="1 3" key="1">
    <citation type="submission" date="2015-08" db="EMBL/GenBank/DDBJ databases">
        <title>Genomes of Isolates from Cabo Rojo, PR.</title>
        <authorList>
            <person name="Sanchez-Nieves R.L."/>
            <person name="Montalvo-Rodriguez R."/>
        </authorList>
    </citation>
    <scope>NUCLEOTIDE SEQUENCE [LARGE SCALE GENOMIC DNA]</scope>
    <source>
        <strain evidence="1 3">SL3</strain>
    </source>
</reference>
<gene>
    <name evidence="1" type="ORF">AMS69_17240</name>
    <name evidence="2" type="ORF">GOC83_09165</name>
</gene>
<dbReference type="Proteomes" id="UP000037729">
    <property type="component" value="Unassembled WGS sequence"/>
</dbReference>
<dbReference type="Proteomes" id="UP000610611">
    <property type="component" value="Unassembled WGS sequence"/>
</dbReference>
<sequence>MRGQAYTLEGVLAAIVVVTATVYGLSAVDTGPFQTGTQQRTAALETRASDTLSLAAETGALHNATACYSVGTPTLNGNQTGSSTAFELMLNRTFDRQGEQYNLYFSYWDSDSSARQTALVSQESGENVVERPADAAVATETVTLTDNMPARIGDCSGTGPSLSAVDGYFAPDAEPDSLVYNVVEVRLVVW</sequence>